<dbReference type="AlphaFoldDB" id="A0A426YRB4"/>
<sequence length="158" mass="17602">CISGSASASFSPMLTDKYDLEQRNLQLEKQMDYLQSSVPVKPTRSRTVESSQMPPPSPPPPSNPTVLCSFALPTVGAPLRERDQGVRRGKARRAFCTRSPPSSRLLAQAWPQGMPFPLLLASFCCRRFVLFFGLLAQRVASLWSARHWKGITLFPQPN</sequence>
<feature type="compositionally biased region" description="Pro residues" evidence="1">
    <location>
        <begin position="53"/>
        <end position="63"/>
    </location>
</feature>
<name>A0A426YRB4_ENSVE</name>
<feature type="non-terminal residue" evidence="2">
    <location>
        <position position="1"/>
    </location>
</feature>
<proteinExistence type="predicted"/>
<comment type="caution">
    <text evidence="2">The sequence shown here is derived from an EMBL/GenBank/DDBJ whole genome shotgun (WGS) entry which is preliminary data.</text>
</comment>
<dbReference type="EMBL" id="AMZH03010694">
    <property type="protein sequence ID" value="RRT54256.1"/>
    <property type="molecule type" value="Genomic_DNA"/>
</dbReference>
<accession>A0A426YRB4</accession>
<organism evidence="2 3">
    <name type="scientific">Ensete ventricosum</name>
    <name type="common">Abyssinian banana</name>
    <name type="synonym">Musa ensete</name>
    <dbReference type="NCBI Taxonomy" id="4639"/>
    <lineage>
        <taxon>Eukaryota</taxon>
        <taxon>Viridiplantae</taxon>
        <taxon>Streptophyta</taxon>
        <taxon>Embryophyta</taxon>
        <taxon>Tracheophyta</taxon>
        <taxon>Spermatophyta</taxon>
        <taxon>Magnoliopsida</taxon>
        <taxon>Liliopsida</taxon>
        <taxon>Zingiberales</taxon>
        <taxon>Musaceae</taxon>
        <taxon>Ensete</taxon>
    </lineage>
</organism>
<evidence type="ECO:0000313" key="2">
    <source>
        <dbReference type="EMBL" id="RRT54256.1"/>
    </source>
</evidence>
<protein>
    <submittedName>
        <fullName evidence="2">Uncharacterized protein</fullName>
    </submittedName>
</protein>
<feature type="region of interest" description="Disordered" evidence="1">
    <location>
        <begin position="33"/>
        <end position="63"/>
    </location>
</feature>
<reference evidence="2 3" key="1">
    <citation type="journal article" date="2014" name="Agronomy (Basel)">
        <title>A Draft Genome Sequence for Ensete ventricosum, the Drought-Tolerant Tree Against Hunger.</title>
        <authorList>
            <person name="Harrison J."/>
            <person name="Moore K.A."/>
            <person name="Paszkiewicz K."/>
            <person name="Jones T."/>
            <person name="Grant M."/>
            <person name="Ambacheew D."/>
            <person name="Muzemil S."/>
            <person name="Studholme D.J."/>
        </authorList>
    </citation>
    <scope>NUCLEOTIDE SEQUENCE [LARGE SCALE GENOMIC DNA]</scope>
</reference>
<evidence type="ECO:0000256" key="1">
    <source>
        <dbReference type="SAM" id="MobiDB-lite"/>
    </source>
</evidence>
<evidence type="ECO:0000313" key="3">
    <source>
        <dbReference type="Proteomes" id="UP000287651"/>
    </source>
</evidence>
<gene>
    <name evidence="2" type="ORF">B296_00046366</name>
</gene>
<dbReference type="Proteomes" id="UP000287651">
    <property type="component" value="Unassembled WGS sequence"/>
</dbReference>